<evidence type="ECO:0000256" key="8">
    <source>
        <dbReference type="ARBA" id="ARBA00022776"/>
    </source>
</evidence>
<keyword evidence="6" id="KW-0963">Cytoplasm</keyword>
<evidence type="ECO:0000256" key="2">
    <source>
        <dbReference type="ARBA" id="ARBA00004496"/>
    </source>
</evidence>
<keyword evidence="7 11" id="KW-0132">Cell division</keyword>
<evidence type="ECO:0000256" key="3">
    <source>
        <dbReference type="ARBA" id="ARBA00009471"/>
    </source>
</evidence>
<comment type="caution">
    <text evidence="13">The sequence shown here is derived from an EMBL/GenBank/DDBJ whole genome shotgun (WGS) entry which is preliminary data.</text>
</comment>
<dbReference type="InterPro" id="IPR022816">
    <property type="entry name" value="Condensin_barren_su2"/>
</dbReference>
<keyword evidence="9 11" id="KW-0226">DNA condensation</keyword>
<feature type="compositionally biased region" description="Basic and acidic residues" evidence="12">
    <location>
        <begin position="27"/>
        <end position="46"/>
    </location>
</feature>
<keyword evidence="8 11" id="KW-0498">Mitosis</keyword>
<evidence type="ECO:0000256" key="6">
    <source>
        <dbReference type="ARBA" id="ARBA00022490"/>
    </source>
</evidence>
<feature type="compositionally biased region" description="Acidic residues" evidence="12">
    <location>
        <begin position="333"/>
        <end position="353"/>
    </location>
</feature>
<dbReference type="PANTHER" id="PTHR13108">
    <property type="entry name" value="CONDENSIN COMPLEX SUBUNIT 2"/>
    <property type="match status" value="1"/>
</dbReference>
<keyword evidence="5" id="KW-0158">Chromosome</keyword>
<evidence type="ECO:0000256" key="12">
    <source>
        <dbReference type="SAM" id="MobiDB-lite"/>
    </source>
</evidence>
<feature type="region of interest" description="Disordered" evidence="12">
    <location>
        <begin position="333"/>
        <end position="379"/>
    </location>
</feature>
<evidence type="ECO:0000256" key="5">
    <source>
        <dbReference type="ARBA" id="ARBA00022454"/>
    </source>
</evidence>
<gene>
    <name evidence="13" type="ORF">K7432_002881</name>
</gene>
<evidence type="ECO:0000313" key="14">
    <source>
        <dbReference type="Proteomes" id="UP001479436"/>
    </source>
</evidence>
<protein>
    <recommendedName>
        <fullName evidence="4 11">Condensin complex subunit 2</fullName>
    </recommendedName>
</protein>
<proteinExistence type="inferred from homology"/>
<evidence type="ECO:0000256" key="11">
    <source>
        <dbReference type="PIRNR" id="PIRNR017126"/>
    </source>
</evidence>
<keyword evidence="14" id="KW-1185">Reference proteome</keyword>
<dbReference type="PANTHER" id="PTHR13108:SF9">
    <property type="entry name" value="CONDENSIN COMPLEX SUBUNIT 2"/>
    <property type="match status" value="1"/>
</dbReference>
<dbReference type="Proteomes" id="UP001479436">
    <property type="component" value="Unassembled WGS sequence"/>
</dbReference>
<evidence type="ECO:0000256" key="10">
    <source>
        <dbReference type="ARBA" id="ARBA00023306"/>
    </source>
</evidence>
<organism evidence="13 14">
    <name type="scientific">Basidiobolus ranarum</name>
    <dbReference type="NCBI Taxonomy" id="34480"/>
    <lineage>
        <taxon>Eukaryota</taxon>
        <taxon>Fungi</taxon>
        <taxon>Fungi incertae sedis</taxon>
        <taxon>Zoopagomycota</taxon>
        <taxon>Entomophthoromycotina</taxon>
        <taxon>Basidiobolomycetes</taxon>
        <taxon>Basidiobolales</taxon>
        <taxon>Basidiobolaceae</taxon>
        <taxon>Basidiobolus</taxon>
    </lineage>
</organism>
<dbReference type="PIRSF" id="PIRSF017126">
    <property type="entry name" value="Condensin_H"/>
    <property type="match status" value="1"/>
</dbReference>
<comment type="function">
    <text evidence="11">Regulatory subunit of the condensin complex, a complex required for conversion of interphase chromatin into mitotic-like condense chromosomes.</text>
</comment>
<accession>A0ABR2W741</accession>
<evidence type="ECO:0000313" key="13">
    <source>
        <dbReference type="EMBL" id="KAK9722168.1"/>
    </source>
</evidence>
<comment type="similarity">
    <text evidence="3 11">Belongs to the CND2 (condensin subunit 2) family.</text>
</comment>
<reference evidence="13 14" key="1">
    <citation type="submission" date="2023-04" db="EMBL/GenBank/DDBJ databases">
        <title>Genome of Basidiobolus ranarum AG-B5.</title>
        <authorList>
            <person name="Stajich J.E."/>
            <person name="Carter-House D."/>
            <person name="Gryganskyi A."/>
        </authorList>
    </citation>
    <scope>NUCLEOTIDE SEQUENCE [LARGE SCALE GENOMIC DNA]</scope>
    <source>
        <strain evidence="13 14">AG-B5</strain>
    </source>
</reference>
<comment type="subcellular location">
    <subcellularLocation>
        <location evidence="1">Chromosome</location>
    </subcellularLocation>
    <subcellularLocation>
        <location evidence="2">Cytoplasm</location>
    </subcellularLocation>
</comment>
<keyword evidence="10 11" id="KW-0131">Cell cycle</keyword>
<name>A0ABR2W741_9FUNG</name>
<feature type="region of interest" description="Disordered" evidence="12">
    <location>
        <begin position="1"/>
        <end position="79"/>
    </location>
</feature>
<evidence type="ECO:0000256" key="1">
    <source>
        <dbReference type="ARBA" id="ARBA00004286"/>
    </source>
</evidence>
<evidence type="ECO:0000256" key="9">
    <source>
        <dbReference type="ARBA" id="ARBA00023067"/>
    </source>
</evidence>
<dbReference type="EMBL" id="JASJQH010006957">
    <property type="protein sequence ID" value="KAK9722168.1"/>
    <property type="molecule type" value="Genomic_DNA"/>
</dbReference>
<sequence length="702" mass="79351">MPSSPLSTPRRMTIHSPFKTPHSLKRGFNDDASERDLRRKSLMESVKRRRSELFTPRRRISMLEGSPKQTPRRTPGTPNRRLTNLVSSPLPVAQMLSAEEISHRYEEWMKIAADNKINTNNTWDFALIDFFYDMSLLKEGESVNFQKASCTLDGCVKIYTSRVDSVASETGKLLNGLAESIDTKSRGSFDDEDGGKRAKKSSRSENTLAKDFTSLTLKQFDLEFSVDPLFKKTSADFDEGGARGLLLNHLSIHNNGKIIFDASDAAPFENEDTEPDEEDSDIDIGKLKDKFFDNFDDFLSRDVCPSLQSFELTSDTSPDIAALKKVIEDFTENEFYDDQNDGDDYDDDDDNDDNNTPFFGHDNNDDFGPNNFEDGEDDVRTTDQANQNMFNVDFVPMANGGDDVYSYFDSAFMKNWAGPEHWKLQRAPKDKVEIAGENQKKKTEKQQFQIDFINSDDIDEKKLFAPTNNTTLAKPSEKTAAKTLLPDDMHFSSKNLLSLFTKPQVSMITKKRPAFDDNGEYEGAVFGDENNMFEIGNNNGAESQAETQVSSNFYNDAVDDNNDDDDDDDGLPFPDVYDGVDFGEQLVAQPKLIKPEFLNYAKTAKKVDVKKLKDNIWKELVADESNEASDTEDLEVRKVEGTQKFTDVITNLKQVYPEKKMQDISVSFCFICLLHLANEKNLDISNDEALGDLIVKQNDDLA</sequence>
<evidence type="ECO:0000256" key="7">
    <source>
        <dbReference type="ARBA" id="ARBA00022618"/>
    </source>
</evidence>
<dbReference type="Pfam" id="PF05786">
    <property type="entry name" value="Cnd2"/>
    <property type="match status" value="1"/>
</dbReference>
<evidence type="ECO:0000256" key="4">
    <source>
        <dbReference type="ARBA" id="ARBA00016065"/>
    </source>
</evidence>